<sequence length="131" mass="15128">MTLQKSLFFFVGESSFVVRSDPLICYFKQSTLFSFISTTRVLFSFLASQSYIEPAYSRLIDLLDNWSRIIAGYFCYFKKRKNTVLSTAAARGEEANFQFDMSIPQMVHIWVENKLIVVAEEEINKHAKEAA</sequence>
<reference evidence="2" key="2">
    <citation type="submission" date="2025-08" db="UniProtKB">
        <authorList>
            <consortium name="RefSeq"/>
        </authorList>
    </citation>
    <scope>IDENTIFICATION</scope>
    <source>
        <tissue evidence="2">Leaf</tissue>
    </source>
</reference>
<dbReference type="Proteomes" id="UP000189701">
    <property type="component" value="Unplaced"/>
</dbReference>
<evidence type="ECO:0000313" key="2">
    <source>
        <dbReference type="RefSeq" id="XP_009764371.1"/>
    </source>
</evidence>
<gene>
    <name evidence="2" type="primary">LOC104216106</name>
</gene>
<reference evidence="1" key="1">
    <citation type="journal article" date="2013" name="Genome Biol.">
        <title>Reference genomes and transcriptomes of Nicotiana sylvestris and Nicotiana tomentosiformis.</title>
        <authorList>
            <person name="Sierro N."/>
            <person name="Battey J.N."/>
            <person name="Ouadi S."/>
            <person name="Bovet L."/>
            <person name="Goepfert S."/>
            <person name="Bakaher N."/>
            <person name="Peitsch M.C."/>
            <person name="Ivanov N.V."/>
        </authorList>
    </citation>
    <scope>NUCLEOTIDE SEQUENCE [LARGE SCALE GENOMIC DNA]</scope>
</reference>
<proteinExistence type="predicted"/>
<dbReference type="AlphaFoldDB" id="A0A1U7VHJ0"/>
<organism evidence="1 2">
    <name type="scientific">Nicotiana sylvestris</name>
    <name type="common">Wood tobacco</name>
    <name type="synonym">South American tobacco</name>
    <dbReference type="NCBI Taxonomy" id="4096"/>
    <lineage>
        <taxon>Eukaryota</taxon>
        <taxon>Viridiplantae</taxon>
        <taxon>Streptophyta</taxon>
        <taxon>Embryophyta</taxon>
        <taxon>Tracheophyta</taxon>
        <taxon>Spermatophyta</taxon>
        <taxon>Magnoliopsida</taxon>
        <taxon>eudicotyledons</taxon>
        <taxon>Gunneridae</taxon>
        <taxon>Pentapetalae</taxon>
        <taxon>asterids</taxon>
        <taxon>lamiids</taxon>
        <taxon>Solanales</taxon>
        <taxon>Solanaceae</taxon>
        <taxon>Nicotianoideae</taxon>
        <taxon>Nicotianeae</taxon>
        <taxon>Nicotiana</taxon>
    </lineage>
</organism>
<dbReference type="RefSeq" id="XP_009764371.1">
    <property type="nucleotide sequence ID" value="XM_009766069.1"/>
</dbReference>
<keyword evidence="1" id="KW-1185">Reference proteome</keyword>
<evidence type="ECO:0000313" key="1">
    <source>
        <dbReference type="Proteomes" id="UP000189701"/>
    </source>
</evidence>
<name>A0A1U7VHJ0_NICSY</name>
<protein>
    <submittedName>
        <fullName evidence="2">Uncharacterized protein LOC104216106</fullName>
    </submittedName>
</protein>
<accession>A0A1U7VHJ0</accession>